<gene>
    <name evidence="2" type="ORF">Vretifemale_4875</name>
</gene>
<dbReference type="EMBL" id="BNCP01000006">
    <property type="protein sequence ID" value="GIL75029.1"/>
    <property type="molecule type" value="Genomic_DNA"/>
</dbReference>
<keyword evidence="1" id="KW-1133">Transmembrane helix</keyword>
<evidence type="ECO:0000256" key="1">
    <source>
        <dbReference type="SAM" id="Phobius"/>
    </source>
</evidence>
<evidence type="ECO:0000313" key="2">
    <source>
        <dbReference type="EMBL" id="GIL75029.1"/>
    </source>
</evidence>
<reference evidence="2" key="1">
    <citation type="journal article" date="2021" name="Proc. Natl. Acad. Sci. U.S.A.">
        <title>Three genomes in the algal genus Volvox reveal the fate of a haploid sex-determining region after a transition to homothallism.</title>
        <authorList>
            <person name="Yamamoto K."/>
            <person name="Hamaji T."/>
            <person name="Kawai-Toyooka H."/>
            <person name="Matsuzaki R."/>
            <person name="Takahashi F."/>
            <person name="Nishimura Y."/>
            <person name="Kawachi M."/>
            <person name="Noguchi H."/>
            <person name="Minakuchi Y."/>
            <person name="Umen J.G."/>
            <person name="Toyoda A."/>
            <person name="Nozaki H."/>
        </authorList>
    </citation>
    <scope>NUCLEOTIDE SEQUENCE</scope>
    <source>
        <strain evidence="2">NIES-3786</strain>
    </source>
</reference>
<organism evidence="2 3">
    <name type="scientific">Volvox reticuliferus</name>
    <dbReference type="NCBI Taxonomy" id="1737510"/>
    <lineage>
        <taxon>Eukaryota</taxon>
        <taxon>Viridiplantae</taxon>
        <taxon>Chlorophyta</taxon>
        <taxon>core chlorophytes</taxon>
        <taxon>Chlorophyceae</taxon>
        <taxon>CS clade</taxon>
        <taxon>Chlamydomonadales</taxon>
        <taxon>Volvocaceae</taxon>
        <taxon>Volvox</taxon>
    </lineage>
</organism>
<protein>
    <submittedName>
        <fullName evidence="2">Uncharacterized protein</fullName>
    </submittedName>
</protein>
<feature type="non-terminal residue" evidence="2">
    <location>
        <position position="1"/>
    </location>
</feature>
<proteinExistence type="predicted"/>
<comment type="caution">
    <text evidence="2">The sequence shown here is derived from an EMBL/GenBank/DDBJ whole genome shotgun (WGS) entry which is preliminary data.</text>
</comment>
<name>A0A8J4FHB0_9CHLO</name>
<dbReference type="AlphaFoldDB" id="A0A8J4FHB0"/>
<sequence>QKGKKGVDNFLKNFGCVIDRSLYDTNRDGPGKPIHTNRARGPKGFFGRSIMYVACDIGNYQTLPYSLVCGLGGIAVAIFMERKHIAKGVANTNRRSMHPQTTLMYATASAMLCSGLPPAENELRMPKRYLRVLHNTPRMRPVWEAVQARSRGFGTSRRQQQQQQQCCRN</sequence>
<keyword evidence="3" id="KW-1185">Reference proteome</keyword>
<feature type="transmembrane region" description="Helical" evidence="1">
    <location>
        <begin position="62"/>
        <end position="80"/>
    </location>
</feature>
<dbReference type="Proteomes" id="UP000747110">
    <property type="component" value="Unassembled WGS sequence"/>
</dbReference>
<evidence type="ECO:0000313" key="3">
    <source>
        <dbReference type="Proteomes" id="UP000747110"/>
    </source>
</evidence>
<keyword evidence="1" id="KW-0812">Transmembrane</keyword>
<keyword evidence="1" id="KW-0472">Membrane</keyword>
<accession>A0A8J4FHB0</accession>